<dbReference type="RefSeq" id="WP_181809970.1">
    <property type="nucleotide sequence ID" value="NZ_UGJF01000001.1"/>
</dbReference>
<sequence length="54" mass="6034">MQKHLKENGKQNIILLGGSNSVMVNGLQKSIRKGIAKLNERKDEKEQLAFTALL</sequence>
<evidence type="ECO:0000313" key="1">
    <source>
        <dbReference type="EMBL" id="STQ88152.1"/>
    </source>
</evidence>
<proteinExistence type="predicted"/>
<protein>
    <submittedName>
        <fullName evidence="1">Uncharacterized protein</fullName>
    </submittedName>
</protein>
<gene>
    <name evidence="1" type="ORF">NCTC13156_00986</name>
</gene>
<dbReference type="AlphaFoldDB" id="A0A377Q0D1"/>
<organism evidence="1 2">
    <name type="scientific">Helicobacter pullorum</name>
    <dbReference type="NCBI Taxonomy" id="35818"/>
    <lineage>
        <taxon>Bacteria</taxon>
        <taxon>Pseudomonadati</taxon>
        <taxon>Campylobacterota</taxon>
        <taxon>Epsilonproteobacteria</taxon>
        <taxon>Campylobacterales</taxon>
        <taxon>Helicobacteraceae</taxon>
        <taxon>Helicobacter</taxon>
    </lineage>
</organism>
<name>A0A377Q0D1_9HELI</name>
<reference evidence="1 2" key="1">
    <citation type="submission" date="2018-06" db="EMBL/GenBank/DDBJ databases">
        <authorList>
            <consortium name="Pathogen Informatics"/>
            <person name="Doyle S."/>
        </authorList>
    </citation>
    <scope>NUCLEOTIDE SEQUENCE [LARGE SCALE GENOMIC DNA]</scope>
    <source>
        <strain evidence="1 2">NCTC13156</strain>
    </source>
</reference>
<evidence type="ECO:0000313" key="2">
    <source>
        <dbReference type="Proteomes" id="UP000255269"/>
    </source>
</evidence>
<accession>A0A377Q0D1</accession>
<dbReference type="EMBL" id="UGJF01000001">
    <property type="protein sequence ID" value="STQ88152.1"/>
    <property type="molecule type" value="Genomic_DNA"/>
</dbReference>
<dbReference type="Proteomes" id="UP000255269">
    <property type="component" value="Unassembled WGS sequence"/>
</dbReference>